<reference evidence="8" key="1">
    <citation type="journal article" date="2019" name="bioRxiv">
        <title>The Genome of the Zebra Mussel, Dreissena polymorpha: A Resource for Invasive Species Research.</title>
        <authorList>
            <person name="McCartney M.A."/>
            <person name="Auch B."/>
            <person name="Kono T."/>
            <person name="Mallez S."/>
            <person name="Zhang Y."/>
            <person name="Obille A."/>
            <person name="Becker A."/>
            <person name="Abrahante J.E."/>
            <person name="Garbe J."/>
            <person name="Badalamenti J.P."/>
            <person name="Herman A."/>
            <person name="Mangelson H."/>
            <person name="Liachko I."/>
            <person name="Sullivan S."/>
            <person name="Sone E.D."/>
            <person name="Koren S."/>
            <person name="Silverstein K.A.T."/>
            <person name="Beckman K.B."/>
            <person name="Gohl D.M."/>
        </authorList>
    </citation>
    <scope>NUCLEOTIDE SEQUENCE</scope>
    <source>
        <strain evidence="8">Duluth1</strain>
        <tissue evidence="8">Whole animal</tissue>
    </source>
</reference>
<dbReference type="Pfam" id="PF00571">
    <property type="entry name" value="CBS"/>
    <property type="match status" value="1"/>
</dbReference>
<dbReference type="EMBL" id="JAIWYP010000005">
    <property type="protein sequence ID" value="KAH3824535.1"/>
    <property type="molecule type" value="Genomic_DNA"/>
</dbReference>
<dbReference type="GO" id="GO:0005765">
    <property type="term" value="C:lysosomal membrane"/>
    <property type="evidence" value="ECO:0007669"/>
    <property type="project" value="TreeGrafter"/>
</dbReference>
<feature type="domain" description="CBS" evidence="7">
    <location>
        <begin position="109"/>
        <end position="166"/>
    </location>
</feature>
<dbReference type="AlphaFoldDB" id="A0A9D4GZE3"/>
<dbReference type="CDD" id="cd04591">
    <property type="entry name" value="CBS_pair_voltage-gated_CLC_euk_bac"/>
    <property type="match status" value="1"/>
</dbReference>
<comment type="caution">
    <text evidence="8">The sequence shown here is derived from an EMBL/GenBank/DDBJ whole genome shotgun (WGS) entry which is preliminary data.</text>
</comment>
<reference evidence="8" key="2">
    <citation type="submission" date="2020-11" db="EMBL/GenBank/DDBJ databases">
        <authorList>
            <person name="McCartney M.A."/>
            <person name="Auch B."/>
            <person name="Kono T."/>
            <person name="Mallez S."/>
            <person name="Becker A."/>
            <person name="Gohl D.M."/>
            <person name="Silverstein K.A.T."/>
            <person name="Koren S."/>
            <person name="Bechman K.B."/>
            <person name="Herman A."/>
            <person name="Abrahante J.E."/>
            <person name="Garbe J."/>
        </authorList>
    </citation>
    <scope>NUCLEOTIDE SEQUENCE</scope>
    <source>
        <strain evidence="8">Duluth1</strain>
        <tissue evidence="8">Whole animal</tissue>
    </source>
</reference>
<dbReference type="PANTHER" id="PTHR11689">
    <property type="entry name" value="CHLORIDE CHANNEL PROTEIN CLC FAMILY MEMBER"/>
    <property type="match status" value="1"/>
</dbReference>
<sequence length="177" mass="20170">MNSPALCVNKIESVGRIVDILKNEAFCGFPVVNAKGLDYSKPEKVRGLILRSQLLVLLKLKIYSPSSLVQPNTVTLKDFRNYGNQHLKIEDIHITDEERDYMMDLRPYLSPNPYTVGPSFSLPRLFRLFRGLGLRHLVVVNDCNEPVGMITRKDLAKFRVESKRGLIKVEELNIATK</sequence>
<protein>
    <recommendedName>
        <fullName evidence="7">CBS domain-containing protein</fullName>
    </recommendedName>
</protein>
<gene>
    <name evidence="8" type="ORF">DPMN_126372</name>
</gene>
<keyword evidence="2" id="KW-0677">Repeat</keyword>
<evidence type="ECO:0000256" key="6">
    <source>
        <dbReference type="PROSITE-ProRule" id="PRU00703"/>
    </source>
</evidence>
<dbReference type="SMART" id="SM00116">
    <property type="entry name" value="CBS"/>
    <property type="match status" value="2"/>
</dbReference>
<dbReference type="InterPro" id="IPR046342">
    <property type="entry name" value="CBS_dom_sf"/>
</dbReference>
<dbReference type="InterPro" id="IPR000644">
    <property type="entry name" value="CBS_dom"/>
</dbReference>
<keyword evidence="9" id="KW-1185">Reference proteome</keyword>
<keyword evidence="4 6" id="KW-0129">CBS domain</keyword>
<evidence type="ECO:0000313" key="8">
    <source>
        <dbReference type="EMBL" id="KAH3824535.1"/>
    </source>
</evidence>
<evidence type="ECO:0000259" key="7">
    <source>
        <dbReference type="PROSITE" id="PS51371"/>
    </source>
</evidence>
<dbReference type="SUPFAM" id="SSF54631">
    <property type="entry name" value="CBS-domain pair"/>
    <property type="match status" value="1"/>
</dbReference>
<evidence type="ECO:0000256" key="5">
    <source>
        <dbReference type="ARBA" id="ARBA00023214"/>
    </source>
</evidence>
<name>A0A9D4GZE3_DREPO</name>
<dbReference type="InterPro" id="IPR051280">
    <property type="entry name" value="Cl-channel/antiporter"/>
</dbReference>
<keyword evidence="1" id="KW-0813">Transport</keyword>
<evidence type="ECO:0000256" key="4">
    <source>
        <dbReference type="ARBA" id="ARBA00023122"/>
    </source>
</evidence>
<keyword evidence="5" id="KW-0868">Chloride</keyword>
<dbReference type="PANTHER" id="PTHR11689:SF136">
    <property type="entry name" value="H(+)_CL(-) EXCHANGE TRANSPORTER 7"/>
    <property type="match status" value="1"/>
</dbReference>
<evidence type="ECO:0000256" key="2">
    <source>
        <dbReference type="ARBA" id="ARBA00022737"/>
    </source>
</evidence>
<evidence type="ECO:0000256" key="1">
    <source>
        <dbReference type="ARBA" id="ARBA00022448"/>
    </source>
</evidence>
<keyword evidence="3" id="KW-0406">Ion transport</keyword>
<dbReference type="Gene3D" id="3.10.580.10">
    <property type="entry name" value="CBS-domain"/>
    <property type="match status" value="1"/>
</dbReference>
<dbReference type="GO" id="GO:0015108">
    <property type="term" value="F:chloride transmembrane transporter activity"/>
    <property type="evidence" value="ECO:0007669"/>
    <property type="project" value="TreeGrafter"/>
</dbReference>
<dbReference type="PROSITE" id="PS51371">
    <property type="entry name" value="CBS"/>
    <property type="match status" value="1"/>
</dbReference>
<organism evidence="8 9">
    <name type="scientific">Dreissena polymorpha</name>
    <name type="common">Zebra mussel</name>
    <name type="synonym">Mytilus polymorpha</name>
    <dbReference type="NCBI Taxonomy" id="45954"/>
    <lineage>
        <taxon>Eukaryota</taxon>
        <taxon>Metazoa</taxon>
        <taxon>Spiralia</taxon>
        <taxon>Lophotrochozoa</taxon>
        <taxon>Mollusca</taxon>
        <taxon>Bivalvia</taxon>
        <taxon>Autobranchia</taxon>
        <taxon>Heteroconchia</taxon>
        <taxon>Euheterodonta</taxon>
        <taxon>Imparidentia</taxon>
        <taxon>Neoheterodontei</taxon>
        <taxon>Myida</taxon>
        <taxon>Dreissenoidea</taxon>
        <taxon>Dreissenidae</taxon>
        <taxon>Dreissena</taxon>
    </lineage>
</organism>
<proteinExistence type="predicted"/>
<dbReference type="Proteomes" id="UP000828390">
    <property type="component" value="Unassembled WGS sequence"/>
</dbReference>
<evidence type="ECO:0000256" key="3">
    <source>
        <dbReference type="ARBA" id="ARBA00023065"/>
    </source>
</evidence>
<accession>A0A9D4GZE3</accession>
<evidence type="ECO:0000313" key="9">
    <source>
        <dbReference type="Proteomes" id="UP000828390"/>
    </source>
</evidence>